<keyword evidence="1" id="KW-0732">Signal</keyword>
<protein>
    <submittedName>
        <fullName evidence="2">Uncharacterized protein</fullName>
    </submittedName>
</protein>
<dbReference type="EMBL" id="LLXE01000388">
    <property type="protein sequence ID" value="KUM57213.1"/>
    <property type="molecule type" value="Genomic_DNA"/>
</dbReference>
<dbReference type="STRING" id="48697.A0A117NL72"/>
<gene>
    <name evidence="2" type="ORF">ACN42_g9975</name>
</gene>
<proteinExistence type="predicted"/>
<feature type="chain" id="PRO_5007152134" evidence="1">
    <location>
        <begin position="23"/>
        <end position="554"/>
    </location>
</feature>
<dbReference type="OrthoDB" id="5383967at2759"/>
<comment type="caution">
    <text evidence="2">The sequence shown here is derived from an EMBL/GenBank/DDBJ whole genome shotgun (WGS) entry which is preliminary data.</text>
</comment>
<organism evidence="2 3">
    <name type="scientific">Penicillium freii</name>
    <dbReference type="NCBI Taxonomy" id="48697"/>
    <lineage>
        <taxon>Eukaryota</taxon>
        <taxon>Fungi</taxon>
        <taxon>Dikarya</taxon>
        <taxon>Ascomycota</taxon>
        <taxon>Pezizomycotina</taxon>
        <taxon>Eurotiomycetes</taxon>
        <taxon>Eurotiomycetidae</taxon>
        <taxon>Eurotiales</taxon>
        <taxon>Aspergillaceae</taxon>
        <taxon>Penicillium</taxon>
    </lineage>
</organism>
<evidence type="ECO:0000313" key="3">
    <source>
        <dbReference type="Proteomes" id="UP000055045"/>
    </source>
</evidence>
<dbReference type="AlphaFoldDB" id="A0A117NL72"/>
<dbReference type="Proteomes" id="UP000055045">
    <property type="component" value="Unassembled WGS sequence"/>
</dbReference>
<accession>A0A117NL72</accession>
<evidence type="ECO:0000313" key="2">
    <source>
        <dbReference type="EMBL" id="KUM57213.1"/>
    </source>
</evidence>
<keyword evidence="3" id="KW-1185">Reference proteome</keyword>
<reference evidence="2 3" key="1">
    <citation type="submission" date="2015-10" db="EMBL/GenBank/DDBJ databases">
        <title>Genome sequencing of Penicillium freii.</title>
        <authorList>
            <person name="Nguyen H.D."/>
            <person name="Visagie C.M."/>
            <person name="Seifert K.A."/>
        </authorList>
    </citation>
    <scope>NUCLEOTIDE SEQUENCE [LARGE SCALE GENOMIC DNA]</scope>
    <source>
        <strain evidence="2 3">DAOM 242723</strain>
    </source>
</reference>
<name>A0A117NL72_PENFR</name>
<feature type="signal peptide" evidence="1">
    <location>
        <begin position="1"/>
        <end position="22"/>
    </location>
</feature>
<sequence length="554" mass="60081">MFSASLLLSMGTWATVALQATAVPYGPSSNKSIHIQYNSHDPCGPVGEFTKNPTIEKWTKAKTDDWLNDWWTKNADKRTSNAHGFAGAFGQYALGQPGWSCQNNGNDANCDIPVCNNPKINALGKSTEETYYVLQALNNLHGFFLGLEQSFNIAAVVAALDNDEIVNNFWHDENAWNPTALKEILNAIATVLGVAVAGLGAPALSSALDGTIVPAFAGAASGMFSGGVGAANLAISSTDTSDITQANLGHIMAQAVTDIAGSFISTNNELMFGNGYGNDDGDIRNYLQGGAWVDYSGLQKNGARDSMIAIMQSMMINSLWRMQRVFILGGGACGDGQDIGRGIADSGDNVFCDENNHAWYLYYWQRQKVASRKHDGWVARPWGSDRMGASPLYEKDGGAGPFWKNLNPLDAIKSSLKSFKAAGNKYDVSTFTSRMGDIFASGANAYSDGASMEGLWTIPVCDVSKTINNPDYIYSKKGDILHPYGFDERPYWCGPICEMDKDKTAEFYKAANFKDDFEKPFLAGCNAWIMEGDGANGVYWDWTTNKEYKGGQSD</sequence>
<evidence type="ECO:0000256" key="1">
    <source>
        <dbReference type="SAM" id="SignalP"/>
    </source>
</evidence>